<dbReference type="Pfam" id="PF09684">
    <property type="entry name" value="Tail_P2_I"/>
    <property type="match status" value="1"/>
</dbReference>
<protein>
    <submittedName>
        <fullName evidence="1">Phage tail protein, P2 protein I family</fullName>
    </submittedName>
</protein>
<accession>A0A1C6YVG4</accession>
<evidence type="ECO:0000313" key="2">
    <source>
        <dbReference type="Proteomes" id="UP000094844"/>
    </source>
</evidence>
<dbReference type="OrthoDB" id="90759at2"/>
<dbReference type="EMBL" id="FMIQ01000006">
    <property type="protein sequence ID" value="SCM50858.1"/>
    <property type="molecule type" value="Genomic_DNA"/>
</dbReference>
<organism evidence="1 2">
    <name type="scientific">Hafnia alvei</name>
    <dbReference type="NCBI Taxonomy" id="569"/>
    <lineage>
        <taxon>Bacteria</taxon>
        <taxon>Pseudomonadati</taxon>
        <taxon>Pseudomonadota</taxon>
        <taxon>Gammaproteobacteria</taxon>
        <taxon>Enterobacterales</taxon>
        <taxon>Hafniaceae</taxon>
        <taxon>Hafnia</taxon>
    </lineage>
</organism>
<evidence type="ECO:0000313" key="1">
    <source>
        <dbReference type="EMBL" id="SCM50858.1"/>
    </source>
</evidence>
<name>A0A1C6YVG4_HAFAL</name>
<sequence length="183" mass="20477">MFKSLLPPNAKSEERALEQANGEQILALPVPIRHVKDPATCPAHLLPWLAWEYAVDYWNPDWDEAQKRQVIADAAYVHQHRGTAGAVRRSLSAVGLPTTVVEWWQDQPQQDPYTFRIEVYSTQGVTEALYTQIRNLTDRAKNLRSHLSKIDVITDVGTEGAFYISGAATAHIDIDIFAGEPNG</sequence>
<dbReference type="AlphaFoldDB" id="A0A1C6YVG4"/>
<dbReference type="RefSeq" id="WP_072307273.1">
    <property type="nucleotide sequence ID" value="NZ_FMIQ01000006.1"/>
</dbReference>
<dbReference type="InterPro" id="IPR006521">
    <property type="entry name" value="Tail_protein_I"/>
</dbReference>
<gene>
    <name evidence="1" type="ORF">BN1044_00306</name>
</gene>
<reference evidence="1 2" key="1">
    <citation type="submission" date="2016-09" db="EMBL/GenBank/DDBJ databases">
        <authorList>
            <person name="Capua I."/>
            <person name="De Benedictis P."/>
            <person name="Joannis T."/>
            <person name="Lombin L.H."/>
            <person name="Cattoli G."/>
        </authorList>
    </citation>
    <scope>NUCLEOTIDE SEQUENCE [LARGE SCALE GENOMIC DNA]</scope>
    <source>
        <strain evidence="1 2">GB001</strain>
    </source>
</reference>
<proteinExistence type="predicted"/>
<dbReference type="NCBIfam" id="TIGR01634">
    <property type="entry name" value="tail_P2_I"/>
    <property type="match status" value="1"/>
</dbReference>
<dbReference type="Proteomes" id="UP000094844">
    <property type="component" value="Unassembled WGS sequence"/>
</dbReference>